<feature type="transmembrane region" description="Helical" evidence="8">
    <location>
        <begin position="602"/>
        <end position="624"/>
    </location>
</feature>
<dbReference type="SUPFAM" id="SSF48113">
    <property type="entry name" value="Heme-dependent peroxidases"/>
    <property type="match status" value="1"/>
</dbReference>
<keyword evidence="3" id="KW-0106">Calcium</keyword>
<dbReference type="PANTHER" id="PTHR11475">
    <property type="entry name" value="OXIDASE/PEROXIDASE"/>
    <property type="match status" value="1"/>
</dbReference>
<evidence type="ECO:0000256" key="2">
    <source>
        <dbReference type="ARBA" id="ARBA00012698"/>
    </source>
</evidence>
<evidence type="ECO:0000256" key="6">
    <source>
        <dbReference type="ARBA" id="ARBA00048762"/>
    </source>
</evidence>
<dbReference type="InterPro" id="IPR002048">
    <property type="entry name" value="EF_hand_dom"/>
</dbReference>
<reference evidence="9" key="1">
    <citation type="submission" date="2020-04" db="EMBL/GenBank/DDBJ databases">
        <authorList>
            <person name="Alioto T."/>
            <person name="Alioto T."/>
            <person name="Gomez Garrido J."/>
        </authorList>
    </citation>
    <scope>NUCLEOTIDE SEQUENCE</scope>
    <source>
        <strain evidence="9">A484AB</strain>
    </source>
</reference>
<protein>
    <recommendedName>
        <fullName evidence="2">NAD(P)H oxidase (H2O2-forming)</fullName>
        <ecNumber evidence="2">1.6.3.1</ecNumber>
    </recommendedName>
</protein>
<sequence length="888" mass="101805">MVTTTTPTCTTSRIQPTRTKHFPSPSIVPTTPQTTKKMKKYTPLTRRVPSQYQDGVYQLSGSSRPNPFTLSHELMRGDTGRTCGSKKNVLLVFFGQQVVDEIVNSRRPSCPPEYDNIDIPGDYKHGNSAGDPKSMPFIRARYDKTTGHSPNNPRQQLNEATSWIDGGLMYGTSKAWADNLRCFRDGKLLKSEKGNWPQENDIGLPMENVPPPTMHKLLNGERLFKLGNPRGNENPFLLAFGILWFRYHNVIAERIRARTNITDDEKLFNEARKWVIATHQKIVFYDWLPAFLGKDPDMFRKKEKYLYRPSVNPTITHIFQSAAMRIGHTMVPPGVMRRLANSCSRLKTTSTSSALGKEGENKDGLRTCNSFWNSKLPIEERGNDEPLDIDAILRGMAAQTAECEDHVIAEDLRGFAYGGLDFSRRDLMAINIQRGRDHGLSDYNTARRHYGLQQKSDFLDIKSNESNIPDKIFKKLKHLSNGDINNIDVWVGGLLETSTSGPGELFSTVIEDQFRRIRDADRFWFENKENELFTQDEIDQIFRITLYDVIRMTTNINGTDLQQDVFHVDESVCSLGVLSQYEMENCTKPETYDYFDGSEVSYALTFSFIGLFVVGVVLVMLFMAKRRQIFLAEQRKKNLRRTQRRSSVKENEFVAAEWRRNLPERPVKIKLGGGQIIHVSSASGELLRSIDLRGVEKITICLENDREETLMSARTEKEYDLIIKFTTTTHRQIFVEKLEAFLGTLNIHFCRQPMRTYMLLTTATTKEDRQKKLEQFFRLALAHAFNIDYDDASATEKTGFGREVLTCELSRMEFAEALSLKPNSQFVELMFDLFDKDSNGYVSFGEFLDVIVIFSKGSPDEKLRLFFDMYDVSGDGKLDRDEFKLMIE</sequence>
<dbReference type="AlphaFoldDB" id="A0A7D9E5U4"/>
<dbReference type="Proteomes" id="UP001152795">
    <property type="component" value="Unassembled WGS sequence"/>
</dbReference>
<gene>
    <name evidence="9" type="ORF">PACLA_8A040092</name>
</gene>
<dbReference type="PROSITE" id="PS50222">
    <property type="entry name" value="EF_HAND_2"/>
    <property type="match status" value="2"/>
</dbReference>
<accession>A0A7D9E5U4</accession>
<evidence type="ECO:0000313" key="10">
    <source>
        <dbReference type="Proteomes" id="UP001152795"/>
    </source>
</evidence>
<evidence type="ECO:0000256" key="1">
    <source>
        <dbReference type="ARBA" id="ARBA00005644"/>
    </source>
</evidence>
<dbReference type="EMBL" id="CACRXK020004363">
    <property type="protein sequence ID" value="CAB4002463.1"/>
    <property type="molecule type" value="Genomic_DNA"/>
</dbReference>
<dbReference type="InterPro" id="IPR037120">
    <property type="entry name" value="Haem_peroxidase_sf_animal"/>
</dbReference>
<feature type="region of interest" description="Disordered" evidence="7">
    <location>
        <begin position="106"/>
        <end position="134"/>
    </location>
</feature>
<dbReference type="InterPro" id="IPR018247">
    <property type="entry name" value="EF_Hand_1_Ca_BS"/>
</dbReference>
<keyword evidence="4" id="KW-0376">Hydrogen peroxide</keyword>
<dbReference type="InterPro" id="IPR019791">
    <property type="entry name" value="Haem_peroxidase_animal"/>
</dbReference>
<dbReference type="GO" id="GO:0004601">
    <property type="term" value="F:peroxidase activity"/>
    <property type="evidence" value="ECO:0007669"/>
    <property type="project" value="InterPro"/>
</dbReference>
<dbReference type="Gene3D" id="1.10.238.10">
    <property type="entry name" value="EF-hand"/>
    <property type="match status" value="1"/>
</dbReference>
<dbReference type="EC" id="1.6.3.1" evidence="2"/>
<comment type="similarity">
    <text evidence="1">In the N-terminal section; belongs to the peroxidase family.</text>
</comment>
<dbReference type="OrthoDB" id="6019201at2759"/>
<dbReference type="PROSITE" id="PS50292">
    <property type="entry name" value="PEROXIDASE_3"/>
    <property type="match status" value="1"/>
</dbReference>
<dbReference type="Pfam" id="PF03098">
    <property type="entry name" value="An_peroxidase"/>
    <property type="match status" value="1"/>
</dbReference>
<dbReference type="InterPro" id="IPR010255">
    <property type="entry name" value="Haem_peroxidase_sf"/>
</dbReference>
<dbReference type="PRINTS" id="PR00457">
    <property type="entry name" value="ANPEROXIDASE"/>
</dbReference>
<keyword evidence="4" id="KW-0560">Oxidoreductase</keyword>
<dbReference type="SUPFAM" id="SSF47473">
    <property type="entry name" value="EF-hand"/>
    <property type="match status" value="1"/>
</dbReference>
<dbReference type="GO" id="GO:0005509">
    <property type="term" value="F:calcium ion binding"/>
    <property type="evidence" value="ECO:0007669"/>
    <property type="project" value="InterPro"/>
</dbReference>
<dbReference type="PANTHER" id="PTHR11475:SF144">
    <property type="entry name" value="NAD(P)H OXIDASE (H2O2-FORMING)"/>
    <property type="match status" value="1"/>
</dbReference>
<dbReference type="GO" id="GO:0020037">
    <property type="term" value="F:heme binding"/>
    <property type="evidence" value="ECO:0007669"/>
    <property type="project" value="InterPro"/>
</dbReference>
<name>A0A7D9E5U4_PARCT</name>
<evidence type="ECO:0000256" key="8">
    <source>
        <dbReference type="SAM" id="Phobius"/>
    </source>
</evidence>
<evidence type="ECO:0000256" key="7">
    <source>
        <dbReference type="SAM" id="MobiDB-lite"/>
    </source>
</evidence>
<evidence type="ECO:0000313" key="9">
    <source>
        <dbReference type="EMBL" id="CAB4002463.1"/>
    </source>
</evidence>
<keyword evidence="4" id="KW-0575">Peroxidase</keyword>
<dbReference type="InterPro" id="IPR011992">
    <property type="entry name" value="EF-hand-dom_pair"/>
</dbReference>
<organism evidence="9 10">
    <name type="scientific">Paramuricea clavata</name>
    <name type="common">Red gorgonian</name>
    <name type="synonym">Violescent sea-whip</name>
    <dbReference type="NCBI Taxonomy" id="317549"/>
    <lineage>
        <taxon>Eukaryota</taxon>
        <taxon>Metazoa</taxon>
        <taxon>Cnidaria</taxon>
        <taxon>Anthozoa</taxon>
        <taxon>Octocorallia</taxon>
        <taxon>Malacalcyonacea</taxon>
        <taxon>Plexauridae</taxon>
        <taxon>Paramuricea</taxon>
    </lineage>
</organism>
<feature type="region of interest" description="Disordered" evidence="7">
    <location>
        <begin position="1"/>
        <end position="39"/>
    </location>
</feature>
<comment type="caution">
    <text evidence="9">The sequence shown here is derived from an EMBL/GenBank/DDBJ whole genome shotgun (WGS) entry which is preliminary data.</text>
</comment>
<dbReference type="Gene3D" id="1.10.640.10">
    <property type="entry name" value="Haem peroxidase domain superfamily, animal type"/>
    <property type="match status" value="1"/>
</dbReference>
<dbReference type="CDD" id="cd00051">
    <property type="entry name" value="EFh"/>
    <property type="match status" value="1"/>
</dbReference>
<keyword evidence="10" id="KW-1185">Reference proteome</keyword>
<dbReference type="Pfam" id="PF13202">
    <property type="entry name" value="EF-hand_5"/>
    <property type="match status" value="2"/>
</dbReference>
<dbReference type="PROSITE" id="PS00018">
    <property type="entry name" value="EF_HAND_1"/>
    <property type="match status" value="2"/>
</dbReference>
<dbReference type="GO" id="GO:0042744">
    <property type="term" value="P:hydrogen peroxide catabolic process"/>
    <property type="evidence" value="ECO:0007669"/>
    <property type="project" value="UniProtKB-KW"/>
</dbReference>
<proteinExistence type="inferred from homology"/>
<evidence type="ECO:0000256" key="4">
    <source>
        <dbReference type="ARBA" id="ARBA00023324"/>
    </source>
</evidence>
<comment type="catalytic activity">
    <reaction evidence="6">
        <text>NADPH + O2 + H(+) = H2O2 + NADP(+)</text>
        <dbReference type="Rhea" id="RHEA:11260"/>
        <dbReference type="ChEBI" id="CHEBI:15378"/>
        <dbReference type="ChEBI" id="CHEBI:15379"/>
        <dbReference type="ChEBI" id="CHEBI:16240"/>
        <dbReference type="ChEBI" id="CHEBI:57783"/>
        <dbReference type="ChEBI" id="CHEBI:58349"/>
        <dbReference type="EC" id="1.6.3.1"/>
    </reaction>
</comment>
<dbReference type="SMART" id="SM00054">
    <property type="entry name" value="EFh"/>
    <property type="match status" value="2"/>
</dbReference>
<dbReference type="SFLD" id="SFLDG01169">
    <property type="entry name" value="NADPH_oxidase_subgroup_(NOX)"/>
    <property type="match status" value="1"/>
</dbReference>
<evidence type="ECO:0000256" key="5">
    <source>
        <dbReference type="ARBA" id="ARBA00047455"/>
    </source>
</evidence>
<dbReference type="GO" id="GO:0016174">
    <property type="term" value="F:NAD(P)H oxidase H2O2-forming activity"/>
    <property type="evidence" value="ECO:0007669"/>
    <property type="project" value="UniProtKB-EC"/>
</dbReference>
<keyword evidence="8" id="KW-1133">Transmembrane helix</keyword>
<feature type="compositionally biased region" description="Low complexity" evidence="7">
    <location>
        <begin position="1"/>
        <end position="11"/>
    </location>
</feature>
<evidence type="ECO:0000256" key="3">
    <source>
        <dbReference type="ARBA" id="ARBA00022837"/>
    </source>
</evidence>
<comment type="catalytic activity">
    <reaction evidence="5">
        <text>NADH + O2 + H(+) = H2O2 + NAD(+)</text>
        <dbReference type="Rhea" id="RHEA:11264"/>
        <dbReference type="ChEBI" id="CHEBI:15378"/>
        <dbReference type="ChEBI" id="CHEBI:15379"/>
        <dbReference type="ChEBI" id="CHEBI:16240"/>
        <dbReference type="ChEBI" id="CHEBI:57540"/>
        <dbReference type="ChEBI" id="CHEBI:57945"/>
        <dbReference type="EC" id="1.6.3.1"/>
    </reaction>
</comment>
<dbReference type="GO" id="GO:0006979">
    <property type="term" value="P:response to oxidative stress"/>
    <property type="evidence" value="ECO:0007669"/>
    <property type="project" value="InterPro"/>
</dbReference>
<keyword evidence="8" id="KW-0472">Membrane</keyword>
<keyword evidence="8" id="KW-0812">Transmembrane</keyword>